<sequence>MISQRGCILKSLANPMLNGILLGLEWRDYELLANDKLLPCCEGRGFTEDPQHATQIRCSLVKRVRATEAILYQYMKTWSHCRDLAPHSIHASHSARLLRQVAESLKGYRPQGSVVNGRQGKPSDFWAMALASTWRFGIHSHVVTLSKATPKTLLPSPDKENDTLAIFVEQVDKLWDDKQAAALEAIVNYAYNSNALLWIEFCKEQSHKVEADSFSLEANFKRRISNVKSRSPYEFLDQDCVSRLKSLCSFPKSFAEEGFVYD</sequence>
<gene>
    <name evidence="1" type="ORF">SAMN06296036_112108</name>
</gene>
<dbReference type="OrthoDB" id="9999387at2"/>
<dbReference type="AlphaFoldDB" id="A0A1Y6C451"/>
<accession>A0A1Y6C451</accession>
<evidence type="ECO:0000313" key="2">
    <source>
        <dbReference type="Proteomes" id="UP000192907"/>
    </source>
</evidence>
<protein>
    <submittedName>
        <fullName evidence="1">Uncharacterized protein</fullName>
    </submittedName>
</protein>
<dbReference type="RefSeq" id="WP_132320495.1">
    <property type="nucleotide sequence ID" value="NZ_FWZT01000012.1"/>
</dbReference>
<dbReference type="EMBL" id="FWZT01000012">
    <property type="protein sequence ID" value="SMF40858.1"/>
    <property type="molecule type" value="Genomic_DNA"/>
</dbReference>
<organism evidence="1 2">
    <name type="scientific">Pseudobacteriovorax antillogorgiicola</name>
    <dbReference type="NCBI Taxonomy" id="1513793"/>
    <lineage>
        <taxon>Bacteria</taxon>
        <taxon>Pseudomonadati</taxon>
        <taxon>Bdellovibrionota</taxon>
        <taxon>Oligoflexia</taxon>
        <taxon>Oligoflexales</taxon>
        <taxon>Pseudobacteriovoracaceae</taxon>
        <taxon>Pseudobacteriovorax</taxon>
    </lineage>
</organism>
<reference evidence="2" key="1">
    <citation type="submission" date="2017-04" db="EMBL/GenBank/DDBJ databases">
        <authorList>
            <person name="Varghese N."/>
            <person name="Submissions S."/>
        </authorList>
    </citation>
    <scope>NUCLEOTIDE SEQUENCE [LARGE SCALE GENOMIC DNA]</scope>
    <source>
        <strain evidence="2">RKEM611</strain>
    </source>
</reference>
<name>A0A1Y6C451_9BACT</name>
<dbReference type="Proteomes" id="UP000192907">
    <property type="component" value="Unassembled WGS sequence"/>
</dbReference>
<evidence type="ECO:0000313" key="1">
    <source>
        <dbReference type="EMBL" id="SMF40858.1"/>
    </source>
</evidence>
<keyword evidence="2" id="KW-1185">Reference proteome</keyword>
<dbReference type="STRING" id="1513793.SAMN06296036_112108"/>
<proteinExistence type="predicted"/>